<evidence type="ECO:0000256" key="1">
    <source>
        <dbReference type="ARBA" id="ARBA00022837"/>
    </source>
</evidence>
<feature type="domain" description="EF-hand" evidence="3">
    <location>
        <begin position="170"/>
        <end position="205"/>
    </location>
</feature>
<organism evidence="4 5">
    <name type="scientific">Mya arenaria</name>
    <name type="common">Soft-shell clam</name>
    <dbReference type="NCBI Taxonomy" id="6604"/>
    <lineage>
        <taxon>Eukaryota</taxon>
        <taxon>Metazoa</taxon>
        <taxon>Spiralia</taxon>
        <taxon>Lophotrochozoa</taxon>
        <taxon>Mollusca</taxon>
        <taxon>Bivalvia</taxon>
        <taxon>Autobranchia</taxon>
        <taxon>Heteroconchia</taxon>
        <taxon>Euheterodonta</taxon>
        <taxon>Imparidentia</taxon>
        <taxon>Neoheterodontei</taxon>
        <taxon>Myida</taxon>
        <taxon>Myoidea</taxon>
        <taxon>Myidae</taxon>
        <taxon>Mya</taxon>
    </lineage>
</organism>
<reference evidence="4" key="1">
    <citation type="submission" date="2022-11" db="EMBL/GenBank/DDBJ databases">
        <title>Centuries of genome instability and evolution in soft-shell clam transmissible cancer (bioRxiv).</title>
        <authorList>
            <person name="Hart S.F.M."/>
            <person name="Yonemitsu M.A."/>
            <person name="Giersch R.M."/>
            <person name="Beal B.F."/>
            <person name="Arriagada G."/>
            <person name="Davis B.W."/>
            <person name="Ostrander E.A."/>
            <person name="Goff S.P."/>
            <person name="Metzger M.J."/>
        </authorList>
    </citation>
    <scope>NUCLEOTIDE SEQUENCE</scope>
    <source>
        <strain evidence="4">MELC-2E11</strain>
        <tissue evidence="4">Siphon/mantle</tissue>
    </source>
</reference>
<keyword evidence="2" id="KW-0732">Signal</keyword>
<evidence type="ECO:0000256" key="2">
    <source>
        <dbReference type="SAM" id="SignalP"/>
    </source>
</evidence>
<dbReference type="Gene3D" id="1.10.238.10">
    <property type="entry name" value="EF-hand"/>
    <property type="match status" value="1"/>
</dbReference>
<dbReference type="SUPFAM" id="SSF47473">
    <property type="entry name" value="EF-hand"/>
    <property type="match status" value="1"/>
</dbReference>
<evidence type="ECO:0000259" key="3">
    <source>
        <dbReference type="PROSITE" id="PS50222"/>
    </source>
</evidence>
<dbReference type="PROSITE" id="PS50222">
    <property type="entry name" value="EF_HAND_2"/>
    <property type="match status" value="1"/>
</dbReference>
<dbReference type="Proteomes" id="UP001164746">
    <property type="component" value="Chromosome 14"/>
</dbReference>
<gene>
    <name evidence="4" type="ORF">MAR_010906</name>
</gene>
<evidence type="ECO:0000313" key="4">
    <source>
        <dbReference type="EMBL" id="WAR25202.1"/>
    </source>
</evidence>
<dbReference type="InterPro" id="IPR011992">
    <property type="entry name" value="EF-hand-dom_pair"/>
</dbReference>
<dbReference type="EMBL" id="CP111025">
    <property type="protein sequence ID" value="WAR25202.1"/>
    <property type="molecule type" value="Genomic_DNA"/>
</dbReference>
<name>A0ABY7FU97_MYAAR</name>
<dbReference type="CDD" id="cd00051">
    <property type="entry name" value="EFh"/>
    <property type="match status" value="1"/>
</dbReference>
<feature type="signal peptide" evidence="2">
    <location>
        <begin position="1"/>
        <end position="18"/>
    </location>
</feature>
<feature type="chain" id="PRO_5046644082" description="EF-hand domain-containing protein" evidence="2">
    <location>
        <begin position="19"/>
        <end position="221"/>
    </location>
</feature>
<dbReference type="InterPro" id="IPR002048">
    <property type="entry name" value="EF_hand_dom"/>
</dbReference>
<keyword evidence="1" id="KW-0106">Calcium</keyword>
<dbReference type="PROSITE" id="PS00018">
    <property type="entry name" value="EF_HAND_1"/>
    <property type="match status" value="1"/>
</dbReference>
<sequence>MGLFTYILLGAVMLGCEGYSFLDFAHLYHQYQQQIPSPSALSQVAWARHHPQPTTNRRPISLLNSIRQSMSHLSNRAQTVRETTTQLPGYTNVCDVICPRWCASRSSPDVNVTDCHFVCGNVCNKQTIARNPYVGNSRFEVVPSEFQFTRYDVNDDKRVSLEEFAREEGVSRQDAQVIFDFADFNGDGYLDTDEMKGGPFVFTVQMAAEFSNMAKAFPATV</sequence>
<accession>A0ABY7FU97</accession>
<keyword evidence="5" id="KW-1185">Reference proteome</keyword>
<evidence type="ECO:0000313" key="5">
    <source>
        <dbReference type="Proteomes" id="UP001164746"/>
    </source>
</evidence>
<dbReference type="InterPro" id="IPR018247">
    <property type="entry name" value="EF_Hand_1_Ca_BS"/>
</dbReference>
<proteinExistence type="predicted"/>
<protein>
    <recommendedName>
        <fullName evidence="3">EF-hand domain-containing protein</fullName>
    </recommendedName>
</protein>